<evidence type="ECO:0000256" key="4">
    <source>
        <dbReference type="ARBA" id="ARBA00023014"/>
    </source>
</evidence>
<name>A0A7V3ZJB5_DICTH</name>
<evidence type="ECO:0000259" key="5">
    <source>
        <dbReference type="PROSITE" id="PS51379"/>
    </source>
</evidence>
<gene>
    <name evidence="6" type="ORF">ENU78_06310</name>
</gene>
<dbReference type="InterPro" id="IPR017896">
    <property type="entry name" value="4Fe4S_Fe-S-bd"/>
</dbReference>
<evidence type="ECO:0000256" key="1">
    <source>
        <dbReference type="ARBA" id="ARBA00022485"/>
    </source>
</evidence>
<feature type="domain" description="4Fe-4S ferredoxin-type" evidence="5">
    <location>
        <begin position="76"/>
        <end position="105"/>
    </location>
</feature>
<keyword evidence="2" id="KW-0479">Metal-binding</keyword>
<evidence type="ECO:0000313" key="6">
    <source>
        <dbReference type="EMBL" id="HGK24028.1"/>
    </source>
</evidence>
<keyword evidence="3" id="KW-0408">Iron</keyword>
<dbReference type="InterPro" id="IPR045865">
    <property type="entry name" value="ACT-like_dom_sf"/>
</dbReference>
<keyword evidence="1" id="KW-0004">4Fe-4S</keyword>
<dbReference type="SUPFAM" id="SSF55021">
    <property type="entry name" value="ACT-like"/>
    <property type="match status" value="1"/>
</dbReference>
<dbReference type="GO" id="GO:0046872">
    <property type="term" value="F:metal ion binding"/>
    <property type="evidence" value="ECO:0007669"/>
    <property type="project" value="UniProtKB-KW"/>
</dbReference>
<dbReference type="InterPro" id="IPR017900">
    <property type="entry name" value="4Fe4S_Fe_S_CS"/>
</dbReference>
<dbReference type="PROSITE" id="PS51379">
    <property type="entry name" value="4FE4S_FER_2"/>
    <property type="match status" value="2"/>
</dbReference>
<dbReference type="Pfam" id="PF12838">
    <property type="entry name" value="Fer4_7"/>
    <property type="match status" value="1"/>
</dbReference>
<comment type="caution">
    <text evidence="6">The sequence shown here is derived from an EMBL/GenBank/DDBJ whole genome shotgun (WGS) entry which is preliminary data.</text>
</comment>
<feature type="domain" description="4Fe-4S ferredoxin-type" evidence="5">
    <location>
        <begin position="107"/>
        <end position="136"/>
    </location>
</feature>
<dbReference type="InterPro" id="IPR050572">
    <property type="entry name" value="Fe-S_Ferredoxin"/>
</dbReference>
<dbReference type="Gene3D" id="3.30.70.20">
    <property type="match status" value="1"/>
</dbReference>
<sequence>MRTERIVLHFPKELADKPVIVNLVKKFNLDFNILKATITPDAEGVMVLEITGEDNKFLEGIEYLKELGVSIQPLSKDVIWLEDKCVHCGYCVSYCPTKALNRDEKTLTVSFDSQKCTACGICVEICPYSAMEMKIFV</sequence>
<dbReference type="Pfam" id="PF09383">
    <property type="entry name" value="NIL"/>
    <property type="match status" value="1"/>
</dbReference>
<organism evidence="6">
    <name type="scientific">Dictyoglomus thermophilum</name>
    <dbReference type="NCBI Taxonomy" id="14"/>
    <lineage>
        <taxon>Bacteria</taxon>
        <taxon>Pseudomonadati</taxon>
        <taxon>Dictyoglomota</taxon>
        <taxon>Dictyoglomia</taxon>
        <taxon>Dictyoglomales</taxon>
        <taxon>Dictyoglomaceae</taxon>
        <taxon>Dictyoglomus</taxon>
    </lineage>
</organism>
<dbReference type="SUPFAM" id="SSF54862">
    <property type="entry name" value="4Fe-4S ferredoxins"/>
    <property type="match status" value="1"/>
</dbReference>
<proteinExistence type="predicted"/>
<dbReference type="Gene3D" id="3.30.70.260">
    <property type="match status" value="1"/>
</dbReference>
<evidence type="ECO:0000256" key="3">
    <source>
        <dbReference type="ARBA" id="ARBA00023004"/>
    </source>
</evidence>
<dbReference type="PANTHER" id="PTHR43687:SF1">
    <property type="entry name" value="FERREDOXIN III"/>
    <property type="match status" value="1"/>
</dbReference>
<protein>
    <submittedName>
        <fullName evidence="6">4Fe-4S dicluster domain-containing protein</fullName>
    </submittedName>
</protein>
<dbReference type="GO" id="GO:0051539">
    <property type="term" value="F:4 iron, 4 sulfur cluster binding"/>
    <property type="evidence" value="ECO:0007669"/>
    <property type="project" value="UniProtKB-KW"/>
</dbReference>
<dbReference type="AlphaFoldDB" id="A0A7V3ZJB5"/>
<dbReference type="InterPro" id="IPR018449">
    <property type="entry name" value="NIL_domain"/>
</dbReference>
<dbReference type="SMART" id="SM00930">
    <property type="entry name" value="NIL"/>
    <property type="match status" value="1"/>
</dbReference>
<dbReference type="PANTHER" id="PTHR43687">
    <property type="entry name" value="ADENYLYLSULFATE REDUCTASE, BETA SUBUNIT"/>
    <property type="match status" value="1"/>
</dbReference>
<evidence type="ECO:0000256" key="2">
    <source>
        <dbReference type="ARBA" id="ARBA00022723"/>
    </source>
</evidence>
<dbReference type="EMBL" id="DTDV01000017">
    <property type="protein sequence ID" value="HGK24028.1"/>
    <property type="molecule type" value="Genomic_DNA"/>
</dbReference>
<reference evidence="6" key="1">
    <citation type="journal article" date="2020" name="mSystems">
        <title>Genome- and Community-Level Interaction Insights into Carbon Utilization and Element Cycling Functions of Hydrothermarchaeota in Hydrothermal Sediment.</title>
        <authorList>
            <person name="Zhou Z."/>
            <person name="Liu Y."/>
            <person name="Xu W."/>
            <person name="Pan J."/>
            <person name="Luo Z.H."/>
            <person name="Li M."/>
        </authorList>
    </citation>
    <scope>NUCLEOTIDE SEQUENCE [LARGE SCALE GENOMIC DNA]</scope>
    <source>
        <strain evidence="6">SpSt-70</strain>
    </source>
</reference>
<dbReference type="PROSITE" id="PS00198">
    <property type="entry name" value="4FE4S_FER_1"/>
    <property type="match status" value="2"/>
</dbReference>
<accession>A0A7V3ZJB5</accession>
<keyword evidence="4" id="KW-0411">Iron-sulfur</keyword>